<gene>
    <name evidence="1" type="ORF">ROHU_014122</name>
</gene>
<protein>
    <submittedName>
        <fullName evidence="1">Uncharacterized protein</fullName>
    </submittedName>
</protein>
<sequence length="121" mass="13439">MPYSLLSAIQGQDNFRRQSGPLSFGSLGFGQIFRMCFGAFPRPTRRSWDERLNGHNCVALPLHCFAVAPDELFAGLGWGGLISETLLLDVAGALYPLGSPEQEKQKQMREFYNECPLALSE</sequence>
<comment type="caution">
    <text evidence="1">The sequence shown here is derived from an EMBL/GenBank/DDBJ whole genome shotgun (WGS) entry which is preliminary data.</text>
</comment>
<reference evidence="1 2" key="1">
    <citation type="submission" date="2018-03" db="EMBL/GenBank/DDBJ databases">
        <title>Draft genome sequence of Rohu Carp (Labeo rohita).</title>
        <authorList>
            <person name="Das P."/>
            <person name="Kushwaha B."/>
            <person name="Joshi C.G."/>
            <person name="Kumar D."/>
            <person name="Nagpure N.S."/>
            <person name="Sahoo L."/>
            <person name="Das S.P."/>
            <person name="Bit A."/>
            <person name="Patnaik S."/>
            <person name="Meher P.K."/>
            <person name="Jayasankar P."/>
            <person name="Koringa P.G."/>
            <person name="Patel N.V."/>
            <person name="Hinsu A.T."/>
            <person name="Kumar R."/>
            <person name="Pandey M."/>
            <person name="Agarwal S."/>
            <person name="Srivastava S."/>
            <person name="Singh M."/>
            <person name="Iquebal M.A."/>
            <person name="Jaiswal S."/>
            <person name="Angadi U.B."/>
            <person name="Kumar N."/>
            <person name="Raza M."/>
            <person name="Shah T.M."/>
            <person name="Rai A."/>
            <person name="Jena J.K."/>
        </authorList>
    </citation>
    <scope>NUCLEOTIDE SEQUENCE [LARGE SCALE GENOMIC DNA]</scope>
    <source>
        <strain evidence="1">DASCIFA01</strain>
        <tissue evidence="1">Testis</tissue>
    </source>
</reference>
<dbReference type="EMBL" id="QBIY01008682">
    <property type="protein sequence ID" value="RXN36241.1"/>
    <property type="molecule type" value="Genomic_DNA"/>
</dbReference>
<proteinExistence type="predicted"/>
<name>A0A498NWH5_LABRO</name>
<keyword evidence="2" id="KW-1185">Reference proteome</keyword>
<dbReference type="Proteomes" id="UP000290572">
    <property type="component" value="Unassembled WGS sequence"/>
</dbReference>
<evidence type="ECO:0000313" key="2">
    <source>
        <dbReference type="Proteomes" id="UP000290572"/>
    </source>
</evidence>
<evidence type="ECO:0000313" key="1">
    <source>
        <dbReference type="EMBL" id="RXN36241.1"/>
    </source>
</evidence>
<dbReference type="AlphaFoldDB" id="A0A498NWH5"/>
<accession>A0A498NWH5</accession>
<organism evidence="1 2">
    <name type="scientific">Labeo rohita</name>
    <name type="common">Indian major carp</name>
    <name type="synonym">Cyprinus rohita</name>
    <dbReference type="NCBI Taxonomy" id="84645"/>
    <lineage>
        <taxon>Eukaryota</taxon>
        <taxon>Metazoa</taxon>
        <taxon>Chordata</taxon>
        <taxon>Craniata</taxon>
        <taxon>Vertebrata</taxon>
        <taxon>Euteleostomi</taxon>
        <taxon>Actinopterygii</taxon>
        <taxon>Neopterygii</taxon>
        <taxon>Teleostei</taxon>
        <taxon>Ostariophysi</taxon>
        <taxon>Cypriniformes</taxon>
        <taxon>Cyprinidae</taxon>
        <taxon>Labeoninae</taxon>
        <taxon>Labeonini</taxon>
        <taxon>Labeo</taxon>
    </lineage>
</organism>